<gene>
    <name evidence="1" type="ORF">FC07_GL002836</name>
</gene>
<dbReference type="AlphaFoldDB" id="A0A0R1GXM5"/>
<reference evidence="1 2" key="1">
    <citation type="journal article" date="2015" name="Genome Announc.">
        <title>Expanding the biotechnology potential of lactobacilli through comparative genomics of 213 strains and associated genera.</title>
        <authorList>
            <person name="Sun Z."/>
            <person name="Harris H.M."/>
            <person name="McCann A."/>
            <person name="Guo C."/>
            <person name="Argimon S."/>
            <person name="Zhang W."/>
            <person name="Yang X."/>
            <person name="Jeffery I.B."/>
            <person name="Cooney J.C."/>
            <person name="Kagawa T.F."/>
            <person name="Liu W."/>
            <person name="Song Y."/>
            <person name="Salvetti E."/>
            <person name="Wrobel A."/>
            <person name="Rasinkangas P."/>
            <person name="Parkhill J."/>
            <person name="Rea M.C."/>
            <person name="O'Sullivan O."/>
            <person name="Ritari J."/>
            <person name="Douillard F.P."/>
            <person name="Paul Ross R."/>
            <person name="Yang R."/>
            <person name="Briner A.E."/>
            <person name="Felis G.E."/>
            <person name="de Vos W.M."/>
            <person name="Barrangou R."/>
            <person name="Klaenhammer T.R."/>
            <person name="Caufield P.W."/>
            <person name="Cui Y."/>
            <person name="Zhang H."/>
            <person name="O'Toole P.W."/>
        </authorList>
    </citation>
    <scope>NUCLEOTIDE SEQUENCE [LARGE SCALE GENOMIC DNA]</scope>
    <source>
        <strain evidence="1 2">DSM 20003</strain>
    </source>
</reference>
<comment type="caution">
    <text evidence="1">The sequence shown here is derived from an EMBL/GenBank/DDBJ whole genome shotgun (WGS) entry which is preliminary data.</text>
</comment>
<name>A0A0R1GXM5_9LACO</name>
<keyword evidence="2" id="KW-1185">Reference proteome</keyword>
<dbReference type="EMBL" id="AZDA01000046">
    <property type="protein sequence ID" value="KRK39115.1"/>
    <property type="molecule type" value="Genomic_DNA"/>
</dbReference>
<evidence type="ECO:0000313" key="1">
    <source>
        <dbReference type="EMBL" id="KRK39115.1"/>
    </source>
</evidence>
<proteinExistence type="predicted"/>
<organism evidence="1 2">
    <name type="scientific">Loigolactobacillus bifermentans DSM 20003</name>
    <dbReference type="NCBI Taxonomy" id="1423726"/>
    <lineage>
        <taxon>Bacteria</taxon>
        <taxon>Bacillati</taxon>
        <taxon>Bacillota</taxon>
        <taxon>Bacilli</taxon>
        <taxon>Lactobacillales</taxon>
        <taxon>Lactobacillaceae</taxon>
        <taxon>Loigolactobacillus</taxon>
    </lineage>
</organism>
<dbReference type="Proteomes" id="UP000051461">
    <property type="component" value="Unassembled WGS sequence"/>
</dbReference>
<sequence>MDANIYKLTYCNLENITGCGGSADCFDCSVNGTIMVWEAWQKEKTGKNWPTYQFLSALTLIDG</sequence>
<dbReference type="STRING" id="1423726.FC07_GL002836"/>
<evidence type="ECO:0000313" key="2">
    <source>
        <dbReference type="Proteomes" id="UP000051461"/>
    </source>
</evidence>
<protein>
    <submittedName>
        <fullName evidence="1">Uncharacterized protein</fullName>
    </submittedName>
</protein>
<dbReference type="PATRIC" id="fig|1423726.3.peg.2945"/>
<accession>A0A0R1GXM5</accession>